<protein>
    <submittedName>
        <fullName evidence="2">HMG box domain-containing protein</fullName>
    </submittedName>
</protein>
<dbReference type="WBParaSite" id="ES5_v2.g19463.t1">
    <property type="protein sequence ID" value="ES5_v2.g19463.t1"/>
    <property type="gene ID" value="ES5_v2.g19463"/>
</dbReference>
<reference evidence="2" key="1">
    <citation type="submission" date="2022-11" db="UniProtKB">
        <authorList>
            <consortium name="WormBaseParasite"/>
        </authorList>
    </citation>
    <scope>IDENTIFICATION</scope>
</reference>
<accession>A0AC34FRP1</accession>
<dbReference type="Proteomes" id="UP000887579">
    <property type="component" value="Unplaced"/>
</dbReference>
<evidence type="ECO:0000313" key="1">
    <source>
        <dbReference type="Proteomes" id="UP000887579"/>
    </source>
</evidence>
<proteinExistence type="predicted"/>
<organism evidence="1 2">
    <name type="scientific">Panagrolaimus sp. ES5</name>
    <dbReference type="NCBI Taxonomy" id="591445"/>
    <lineage>
        <taxon>Eukaryota</taxon>
        <taxon>Metazoa</taxon>
        <taxon>Ecdysozoa</taxon>
        <taxon>Nematoda</taxon>
        <taxon>Chromadorea</taxon>
        <taxon>Rhabditida</taxon>
        <taxon>Tylenchina</taxon>
        <taxon>Panagrolaimomorpha</taxon>
        <taxon>Panagrolaimoidea</taxon>
        <taxon>Panagrolaimidae</taxon>
        <taxon>Panagrolaimus</taxon>
    </lineage>
</organism>
<evidence type="ECO:0000313" key="2">
    <source>
        <dbReference type="WBParaSite" id="ES5_v2.g19463.t1"/>
    </source>
</evidence>
<name>A0AC34FRP1_9BILA</name>
<sequence length="125" mass="14586">MARLKQTARMSTGGNLPRKHMLTPKKPALKKQTATKKATTEPKSKVTKKSDDAVPKGALSAYMLWFLENRDSIRENARIKNIHKAAKYAWKKVEDKSEWEQKAKEDKERYEREMEEFNAKNHPEK</sequence>